<dbReference type="AlphaFoldDB" id="A0A1I6G1S6"/>
<keyword evidence="2" id="KW-1185">Reference proteome</keyword>
<protein>
    <submittedName>
        <fullName evidence="1">Uncharacterized protein</fullName>
    </submittedName>
</protein>
<name>A0A1I6G1S6_9EURY</name>
<gene>
    <name evidence="1" type="ORF">SAMN04487947_0423</name>
</gene>
<organism evidence="1 2">
    <name type="scientific">Halogeometricum rufum</name>
    <dbReference type="NCBI Taxonomy" id="553469"/>
    <lineage>
        <taxon>Archaea</taxon>
        <taxon>Methanobacteriati</taxon>
        <taxon>Methanobacteriota</taxon>
        <taxon>Stenosarchaea group</taxon>
        <taxon>Halobacteria</taxon>
        <taxon>Halobacteriales</taxon>
        <taxon>Haloferacaceae</taxon>
        <taxon>Halogeometricum</taxon>
    </lineage>
</organism>
<dbReference type="STRING" id="553469.SAMN04487947_0423"/>
<reference evidence="2" key="1">
    <citation type="submission" date="2016-10" db="EMBL/GenBank/DDBJ databases">
        <authorList>
            <person name="Varghese N."/>
            <person name="Submissions S."/>
        </authorList>
    </citation>
    <scope>NUCLEOTIDE SEQUENCE [LARGE SCALE GENOMIC DNA]</scope>
    <source>
        <strain evidence="2">CGMCC 1.7736</strain>
    </source>
</reference>
<evidence type="ECO:0000313" key="1">
    <source>
        <dbReference type="EMBL" id="SFR36136.1"/>
    </source>
</evidence>
<dbReference type="Proteomes" id="UP000198531">
    <property type="component" value="Unassembled WGS sequence"/>
</dbReference>
<evidence type="ECO:0000313" key="2">
    <source>
        <dbReference type="Proteomes" id="UP000198531"/>
    </source>
</evidence>
<accession>A0A1I6G1S6</accession>
<sequence length="48" mass="5461">MTMSDAESSVGGFETRGMPRDEQVQYLARKLMIPLSEADRLLRNMEAE</sequence>
<proteinExistence type="predicted"/>
<dbReference type="EMBL" id="FOYT01000001">
    <property type="protein sequence ID" value="SFR36136.1"/>
    <property type="molecule type" value="Genomic_DNA"/>
</dbReference>